<evidence type="ECO:0000256" key="4">
    <source>
        <dbReference type="ARBA" id="ARBA00023136"/>
    </source>
</evidence>
<keyword evidence="7" id="KW-1185">Reference proteome</keyword>
<reference evidence="6 7" key="1">
    <citation type="submission" date="2024-02" db="EMBL/GenBank/DDBJ databases">
        <title>Roseibium algae sp. nov., isolated from marine alga (Grateloupia sp.), showing potential in myo-inositol conversion.</title>
        <authorList>
            <person name="Wang Y."/>
        </authorList>
    </citation>
    <scope>NUCLEOTIDE SEQUENCE [LARGE SCALE GENOMIC DNA]</scope>
    <source>
        <strain evidence="6 7">H3510</strain>
    </source>
</reference>
<feature type="transmembrane region" description="Helical" evidence="5">
    <location>
        <begin position="131"/>
        <end position="154"/>
    </location>
</feature>
<feature type="transmembrane region" description="Helical" evidence="5">
    <location>
        <begin position="166"/>
        <end position="184"/>
    </location>
</feature>
<evidence type="ECO:0000313" key="6">
    <source>
        <dbReference type="EMBL" id="MEJ8475492.1"/>
    </source>
</evidence>
<evidence type="ECO:0000256" key="5">
    <source>
        <dbReference type="SAM" id="Phobius"/>
    </source>
</evidence>
<feature type="transmembrane region" description="Helical" evidence="5">
    <location>
        <begin position="100"/>
        <end position="124"/>
    </location>
</feature>
<keyword evidence="3 5" id="KW-1133">Transmembrane helix</keyword>
<gene>
    <name evidence="6" type="ORF">V6575_15455</name>
</gene>
<feature type="transmembrane region" description="Helical" evidence="5">
    <location>
        <begin position="205"/>
        <end position="223"/>
    </location>
</feature>
<dbReference type="EMBL" id="JBAKIA010000011">
    <property type="protein sequence ID" value="MEJ8475492.1"/>
    <property type="molecule type" value="Genomic_DNA"/>
</dbReference>
<evidence type="ECO:0000313" key="7">
    <source>
        <dbReference type="Proteomes" id="UP001385499"/>
    </source>
</evidence>
<name>A0ABU8TMU0_9HYPH</name>
<keyword evidence="4 5" id="KW-0472">Membrane</keyword>
<feature type="transmembrane region" description="Helical" evidence="5">
    <location>
        <begin position="273"/>
        <end position="293"/>
    </location>
</feature>
<dbReference type="Proteomes" id="UP001385499">
    <property type="component" value="Unassembled WGS sequence"/>
</dbReference>
<accession>A0ABU8TMU0</accession>
<evidence type="ECO:0000256" key="1">
    <source>
        <dbReference type="ARBA" id="ARBA00004141"/>
    </source>
</evidence>
<keyword evidence="2 5" id="KW-0812">Transmembrane</keyword>
<feature type="transmembrane region" description="Helical" evidence="5">
    <location>
        <begin position="37"/>
        <end position="57"/>
    </location>
</feature>
<proteinExistence type="predicted"/>
<comment type="caution">
    <text evidence="6">The sequence shown here is derived from an EMBL/GenBank/DDBJ whole genome shotgun (WGS) entry which is preliminary data.</text>
</comment>
<dbReference type="InterPro" id="IPR002657">
    <property type="entry name" value="BilAc:Na_symport/Acr3"/>
</dbReference>
<dbReference type="InterPro" id="IPR038770">
    <property type="entry name" value="Na+/solute_symporter_sf"/>
</dbReference>
<feature type="transmembrane region" description="Helical" evidence="5">
    <location>
        <begin position="69"/>
        <end position="94"/>
    </location>
</feature>
<evidence type="ECO:0000256" key="3">
    <source>
        <dbReference type="ARBA" id="ARBA00022989"/>
    </source>
</evidence>
<dbReference type="Gene3D" id="1.20.1530.20">
    <property type="match status" value="1"/>
</dbReference>
<protein>
    <submittedName>
        <fullName evidence="6">Sodium:proton symporter</fullName>
    </submittedName>
</protein>
<sequence>MLSHTLSALGWIGQRGPLALTASVLIGMTLPSLSAYARPYLTAAVFALLMLAFLRVNPQAVRQRVKRPVIILLATAWMMLIVPLIAGIAIWFYGADQIDPQILLIIFIVTAAPSVMSAPAFIYLMGLDGALSLAIMIAATSLTPITAPLMAEFLLGSSLNLDSLDLAVRFAALLGGSLTVAMVIRKLIGSARIAASKTRIDGLNVLVLLFFAVAAMHGVAHSFASRPIFTFAIAALTFGVAFFQIGITLLIFSASNRADAFAIAHSAGNRNMGLMVAALGGTVPEFTWLWFALGQLPIYMLPMILKPLARHFILNKNAPKTVSDLT</sequence>
<dbReference type="RefSeq" id="WP_340275599.1">
    <property type="nucleotide sequence ID" value="NZ_JBAKIA010000011.1"/>
</dbReference>
<evidence type="ECO:0000256" key="2">
    <source>
        <dbReference type="ARBA" id="ARBA00022692"/>
    </source>
</evidence>
<dbReference type="Pfam" id="PF01758">
    <property type="entry name" value="SBF"/>
    <property type="match status" value="1"/>
</dbReference>
<organism evidence="6 7">
    <name type="scientific">Roseibium algae</name>
    <dbReference type="NCBI Taxonomy" id="3123038"/>
    <lineage>
        <taxon>Bacteria</taxon>
        <taxon>Pseudomonadati</taxon>
        <taxon>Pseudomonadota</taxon>
        <taxon>Alphaproteobacteria</taxon>
        <taxon>Hyphomicrobiales</taxon>
        <taxon>Stappiaceae</taxon>
        <taxon>Roseibium</taxon>
    </lineage>
</organism>
<feature type="transmembrane region" description="Helical" evidence="5">
    <location>
        <begin position="229"/>
        <end position="252"/>
    </location>
</feature>
<comment type="subcellular location">
    <subcellularLocation>
        <location evidence="1">Membrane</location>
        <topology evidence="1">Multi-pass membrane protein</topology>
    </subcellularLocation>
</comment>